<evidence type="ECO:0000256" key="4">
    <source>
        <dbReference type="SAM" id="Phobius"/>
    </source>
</evidence>
<feature type="transmembrane region" description="Helical" evidence="4">
    <location>
        <begin position="101"/>
        <end position="126"/>
    </location>
</feature>
<sequence>MKKVKNSIKLLNFVFAVACGVMVANLYYAQPILANIADSLHISIKDIAFITTITQIGYAIGLFFLVPLLDVIENKRLIIFMMFLNVLALFFMSISEELWKLIFMSLLIGISASSVQMIVPFGASMVPPENRGVAVGKIMSGLLFGIMLARPLSSFFSGIVGWQEIFLFSAGLGFVLVGIFLFVMPSKKPLHKMNYFKLLFSMMQLFKNTPILRQRGFYHFLAFGVFCLFWIVAPLVLIESFGFSNNQVALFAFIGIMGVFVAPFAGRLADRGKSEWATGAALLAVGISMFLAVFPMENRWNTFVWLAFCGVILDFGVSLNLVVGQRIIYALGDSIRARLNALYMVMFFIGGAMGSYLGGYLYAHFGGKIAFFAGGIIGILGFLAFMWNLIKARLK</sequence>
<dbReference type="RefSeq" id="WP_305516164.1">
    <property type="nucleotide sequence ID" value="NZ_JAUPEV010000001.1"/>
</dbReference>
<evidence type="ECO:0000259" key="5">
    <source>
        <dbReference type="PROSITE" id="PS50850"/>
    </source>
</evidence>
<feature type="transmembrane region" description="Helical" evidence="4">
    <location>
        <begin position="165"/>
        <end position="184"/>
    </location>
</feature>
<dbReference type="CDD" id="cd17324">
    <property type="entry name" value="MFS_NepI_like"/>
    <property type="match status" value="1"/>
</dbReference>
<feature type="transmembrane region" description="Helical" evidence="4">
    <location>
        <begin position="138"/>
        <end position="159"/>
    </location>
</feature>
<evidence type="ECO:0000256" key="3">
    <source>
        <dbReference type="ARBA" id="ARBA00023136"/>
    </source>
</evidence>
<evidence type="ECO:0000313" key="7">
    <source>
        <dbReference type="EMBL" id="MDP2538186.1"/>
    </source>
</evidence>
<feature type="domain" description="Major facilitator superfamily (MFS) profile" evidence="5">
    <location>
        <begin position="4"/>
        <end position="393"/>
    </location>
</feature>
<protein>
    <submittedName>
        <fullName evidence="7">MFS transporter</fullName>
    </submittedName>
</protein>
<dbReference type="InterPro" id="IPR036259">
    <property type="entry name" value="MFS_trans_sf"/>
</dbReference>
<feature type="transmembrane region" description="Helical" evidence="4">
    <location>
        <begin position="77"/>
        <end position="95"/>
    </location>
</feature>
<evidence type="ECO:0000313" key="9">
    <source>
        <dbReference type="Proteomes" id="UP001240777"/>
    </source>
</evidence>
<dbReference type="PANTHER" id="PTHR42910">
    <property type="entry name" value="TRANSPORTER SCO4007-RELATED"/>
    <property type="match status" value="1"/>
</dbReference>
<reference evidence="6" key="2">
    <citation type="submission" date="2023-07" db="EMBL/GenBank/DDBJ databases">
        <authorList>
            <person name="Aydin F."/>
            <person name="Tarhane S."/>
            <person name="Saticioglu I.B."/>
            <person name="Karakaya E."/>
            <person name="Abay S."/>
            <person name="Guran O."/>
            <person name="Bozkurt E."/>
            <person name="Uzum N."/>
            <person name="Olgun K."/>
            <person name="Jablonski D."/>
        </authorList>
    </citation>
    <scope>NUCLEOTIDE SEQUENCE</scope>
    <source>
        <strain evidence="6">Faydin-H75</strain>
    </source>
</reference>
<comment type="caution">
    <text evidence="7">The sequence shown here is derived from an EMBL/GenBank/DDBJ whole genome shotgun (WGS) entry which is preliminary data.</text>
</comment>
<evidence type="ECO:0000313" key="6">
    <source>
        <dbReference type="EMBL" id="MDO7252319.1"/>
    </source>
</evidence>
<gene>
    <name evidence="6" type="ORF">Q5I04_00090</name>
    <name evidence="7" type="ORF">Q5I06_00090</name>
</gene>
<dbReference type="InterPro" id="IPR011701">
    <property type="entry name" value="MFS"/>
</dbReference>
<dbReference type="GO" id="GO:0022857">
    <property type="term" value="F:transmembrane transporter activity"/>
    <property type="evidence" value="ECO:0007669"/>
    <property type="project" value="InterPro"/>
</dbReference>
<dbReference type="PROSITE" id="PS50850">
    <property type="entry name" value="MFS"/>
    <property type="match status" value="1"/>
</dbReference>
<dbReference type="Gene3D" id="1.20.1250.20">
    <property type="entry name" value="MFS general substrate transporter like domains"/>
    <property type="match status" value="1"/>
</dbReference>
<reference evidence="6 8" key="3">
    <citation type="journal article" date="2024" name="Syst. Appl. Microbiol.">
        <title>Helicobacter cappadocius sp. nov., from lizards: The first psychrotrophic Helicobacter species.</title>
        <authorList>
            <person name="Aydin F."/>
            <person name="Tarhane S."/>
            <person name="Karakaya E."/>
            <person name="Abay S."/>
            <person name="Kayman T."/>
            <person name="Guran O."/>
            <person name="Bozkurt E."/>
            <person name="Uzum N."/>
            <person name="Avci A."/>
            <person name="Olgun K."/>
            <person name="Jablonski D."/>
            <person name="Guran C."/>
            <person name="Burcin Saticioglu I."/>
        </authorList>
    </citation>
    <scope>NUCLEOTIDE SEQUENCE [LARGE SCALE GENOMIC DNA]</scope>
    <source>
        <strain evidence="6">Faydin-H75</strain>
        <strain evidence="8">faydin-H76</strain>
    </source>
</reference>
<reference evidence="7 9" key="1">
    <citation type="submission" date="2023-07" db="EMBL/GenBank/DDBJ databases">
        <title>Unpublished Manusciprt.</title>
        <authorList>
            <person name="Aydin F."/>
            <person name="Tarhane S."/>
            <person name="Saticioglu I.B."/>
            <person name="Karakaya E."/>
            <person name="Abay S."/>
            <person name="Guran O."/>
            <person name="Bozkurt E."/>
            <person name="Uzum N."/>
            <person name="Olgun K."/>
            <person name="Jablonski D."/>
        </authorList>
    </citation>
    <scope>NUCLEOTIDE SEQUENCE</scope>
    <source>
        <strain evidence="9">faydin-H75</strain>
        <strain evidence="7">Faydin-H76</strain>
    </source>
</reference>
<dbReference type="Pfam" id="PF07690">
    <property type="entry name" value="MFS_1"/>
    <property type="match status" value="1"/>
</dbReference>
<feature type="transmembrane region" description="Helical" evidence="4">
    <location>
        <begin position="47"/>
        <end position="65"/>
    </location>
</feature>
<dbReference type="PANTHER" id="PTHR42910:SF1">
    <property type="entry name" value="MAJOR FACILITATOR SUPERFAMILY (MFS) PROFILE DOMAIN-CONTAINING PROTEIN"/>
    <property type="match status" value="1"/>
</dbReference>
<keyword evidence="1 4" id="KW-0812">Transmembrane</keyword>
<organism evidence="7 8">
    <name type="scientific">Helicobacter cappadocius</name>
    <dbReference type="NCBI Taxonomy" id="3063998"/>
    <lineage>
        <taxon>Bacteria</taxon>
        <taxon>Pseudomonadati</taxon>
        <taxon>Campylobacterota</taxon>
        <taxon>Epsilonproteobacteria</taxon>
        <taxon>Campylobacterales</taxon>
        <taxon>Helicobacteraceae</taxon>
        <taxon>Helicobacter</taxon>
    </lineage>
</organism>
<feature type="transmembrane region" description="Helical" evidence="4">
    <location>
        <begin position="302"/>
        <end position="329"/>
    </location>
</feature>
<dbReference type="EMBL" id="JAUPEV010000001">
    <property type="protein sequence ID" value="MDO7252319.1"/>
    <property type="molecule type" value="Genomic_DNA"/>
</dbReference>
<dbReference type="SUPFAM" id="SSF103473">
    <property type="entry name" value="MFS general substrate transporter"/>
    <property type="match status" value="1"/>
</dbReference>
<keyword evidence="2 4" id="KW-1133">Transmembrane helix</keyword>
<keyword evidence="9" id="KW-1185">Reference proteome</keyword>
<evidence type="ECO:0000256" key="1">
    <source>
        <dbReference type="ARBA" id="ARBA00022692"/>
    </source>
</evidence>
<dbReference type="AlphaFoldDB" id="A0AA90PI11"/>
<feature type="transmembrane region" description="Helical" evidence="4">
    <location>
        <begin position="341"/>
        <end position="363"/>
    </location>
</feature>
<dbReference type="InterPro" id="IPR020846">
    <property type="entry name" value="MFS_dom"/>
</dbReference>
<feature type="transmembrane region" description="Helical" evidence="4">
    <location>
        <begin position="276"/>
        <end position="296"/>
    </location>
</feature>
<feature type="transmembrane region" description="Helical" evidence="4">
    <location>
        <begin position="7"/>
        <end position="27"/>
    </location>
</feature>
<dbReference type="Proteomes" id="UP001240777">
    <property type="component" value="Unassembled WGS sequence"/>
</dbReference>
<accession>A0AA90PI11</accession>
<dbReference type="EMBL" id="JAUYZK010000001">
    <property type="protein sequence ID" value="MDP2538186.1"/>
    <property type="molecule type" value="Genomic_DNA"/>
</dbReference>
<feature type="transmembrane region" description="Helical" evidence="4">
    <location>
        <begin position="249"/>
        <end position="269"/>
    </location>
</feature>
<name>A0AA90PI11_9HELI</name>
<dbReference type="Proteomes" id="UP001177258">
    <property type="component" value="Unassembled WGS sequence"/>
</dbReference>
<feature type="transmembrane region" description="Helical" evidence="4">
    <location>
        <begin position="369"/>
        <end position="390"/>
    </location>
</feature>
<keyword evidence="3 4" id="KW-0472">Membrane</keyword>
<proteinExistence type="predicted"/>
<evidence type="ECO:0000313" key="8">
    <source>
        <dbReference type="Proteomes" id="UP001177258"/>
    </source>
</evidence>
<feature type="transmembrane region" description="Helical" evidence="4">
    <location>
        <begin position="217"/>
        <end position="237"/>
    </location>
</feature>
<evidence type="ECO:0000256" key="2">
    <source>
        <dbReference type="ARBA" id="ARBA00022989"/>
    </source>
</evidence>